<dbReference type="KEGG" id="mym:A176_001043"/>
<sequence>MRSARHGPASYPGWCGVNVLGPHSGSMFRRVVCLASTDLPCGRRCGAVRRDVRAARAVLLQVGSGTPPVGRGFPKF</sequence>
<dbReference type="PATRIC" id="fig|1297742.4.peg.1058"/>
<name>A0A0H4WL86_9BACT</name>
<reference evidence="1 2" key="1">
    <citation type="journal article" date="2016" name="PLoS ONE">
        <title>Complete Genome Sequence and Comparative Genomics of a Novel Myxobacterium Myxococcus hansupus.</title>
        <authorList>
            <person name="Sharma G."/>
            <person name="Narwani T."/>
            <person name="Subramanian S."/>
        </authorList>
    </citation>
    <scope>NUCLEOTIDE SEQUENCE [LARGE SCALE GENOMIC DNA]</scope>
    <source>
        <strain evidence="2">mixupus</strain>
    </source>
</reference>
<accession>A0A0H4WL86</accession>
<evidence type="ECO:0000313" key="1">
    <source>
        <dbReference type="EMBL" id="AKQ64131.1"/>
    </source>
</evidence>
<dbReference type="Proteomes" id="UP000009026">
    <property type="component" value="Chromosome"/>
</dbReference>
<dbReference type="EMBL" id="CP012109">
    <property type="protein sequence ID" value="AKQ64131.1"/>
    <property type="molecule type" value="Genomic_DNA"/>
</dbReference>
<dbReference type="AlphaFoldDB" id="A0A0H4WL86"/>
<gene>
    <name evidence="1" type="ORF">A176_001043</name>
</gene>
<protein>
    <submittedName>
        <fullName evidence="1">Uncharacterized protein</fullName>
    </submittedName>
</protein>
<organism evidence="1 2">
    <name type="scientific">Pseudomyxococcus hansupus</name>
    <dbReference type="NCBI Taxonomy" id="1297742"/>
    <lineage>
        <taxon>Bacteria</taxon>
        <taxon>Pseudomonadati</taxon>
        <taxon>Myxococcota</taxon>
        <taxon>Myxococcia</taxon>
        <taxon>Myxococcales</taxon>
        <taxon>Cystobacterineae</taxon>
        <taxon>Myxococcaceae</taxon>
        <taxon>Pseudomyxococcus</taxon>
    </lineage>
</organism>
<proteinExistence type="predicted"/>
<evidence type="ECO:0000313" key="2">
    <source>
        <dbReference type="Proteomes" id="UP000009026"/>
    </source>
</evidence>
<keyword evidence="2" id="KW-1185">Reference proteome</keyword>